<dbReference type="InterPro" id="IPR046350">
    <property type="entry name" value="Cystatin_sf"/>
</dbReference>
<dbReference type="Proteomes" id="UP000472262">
    <property type="component" value="Unassembled WGS sequence"/>
</dbReference>
<dbReference type="OMA" id="AWIEYSI"/>
<dbReference type="GO" id="GO:0031982">
    <property type="term" value="C:vesicle"/>
    <property type="evidence" value="ECO:0007669"/>
    <property type="project" value="TreeGrafter"/>
</dbReference>
<dbReference type="Gene3D" id="3.10.450.10">
    <property type="match status" value="1"/>
</dbReference>
<reference evidence="3" key="2">
    <citation type="submission" date="2025-09" db="UniProtKB">
        <authorList>
            <consortium name="Ensembl"/>
        </authorList>
    </citation>
    <scope>IDENTIFICATION</scope>
</reference>
<dbReference type="GO" id="GO:0005615">
    <property type="term" value="C:extracellular space"/>
    <property type="evidence" value="ECO:0007669"/>
    <property type="project" value="TreeGrafter"/>
</dbReference>
<reference evidence="3" key="1">
    <citation type="submission" date="2025-08" db="UniProtKB">
        <authorList>
            <consortium name="Ensembl"/>
        </authorList>
    </citation>
    <scope>IDENTIFICATION</scope>
</reference>
<dbReference type="GO" id="GO:0004869">
    <property type="term" value="F:cysteine-type endopeptidase inhibitor activity"/>
    <property type="evidence" value="ECO:0007669"/>
    <property type="project" value="InterPro"/>
</dbReference>
<evidence type="ECO:0000256" key="1">
    <source>
        <dbReference type="ARBA" id="ARBA00009403"/>
    </source>
</evidence>
<feature type="domain" description="Cystatin" evidence="2">
    <location>
        <begin position="70"/>
        <end position="154"/>
    </location>
</feature>
<evidence type="ECO:0000313" key="3">
    <source>
        <dbReference type="Ensembl" id="ENSSGRP00000107068.1"/>
    </source>
</evidence>
<name>A0A672SYR9_SINGR</name>
<protein>
    <recommendedName>
        <fullName evidence="2">Cystatin domain-containing protein</fullName>
    </recommendedName>
</protein>
<dbReference type="PANTHER" id="PTHR46186:SF12">
    <property type="entry name" value="CYSTATIN C (AMYLOID ANGIOPATHY AND CEREBRAL HEMORRHAGE)-RELATED"/>
    <property type="match status" value="1"/>
</dbReference>
<evidence type="ECO:0000313" key="4">
    <source>
        <dbReference type="Proteomes" id="UP000472262"/>
    </source>
</evidence>
<organism evidence="3 4">
    <name type="scientific">Sinocyclocheilus grahami</name>
    <name type="common">Dianchi golden-line fish</name>
    <name type="synonym">Barbus grahami</name>
    <dbReference type="NCBI Taxonomy" id="75366"/>
    <lineage>
        <taxon>Eukaryota</taxon>
        <taxon>Metazoa</taxon>
        <taxon>Chordata</taxon>
        <taxon>Craniata</taxon>
        <taxon>Vertebrata</taxon>
        <taxon>Euteleostomi</taxon>
        <taxon>Actinopterygii</taxon>
        <taxon>Neopterygii</taxon>
        <taxon>Teleostei</taxon>
        <taxon>Ostariophysi</taxon>
        <taxon>Cypriniformes</taxon>
        <taxon>Cyprinidae</taxon>
        <taxon>Cyprininae</taxon>
        <taxon>Sinocyclocheilus</taxon>
    </lineage>
</organism>
<keyword evidence="4" id="KW-1185">Reference proteome</keyword>
<dbReference type="InParanoid" id="A0A672SYR9"/>
<proteinExistence type="inferred from homology"/>
<dbReference type="InterPro" id="IPR000010">
    <property type="entry name" value="Cystatin_dom"/>
</dbReference>
<dbReference type="Ensembl" id="ENSSGRT00000113766.1">
    <property type="protein sequence ID" value="ENSSGRP00000107068.1"/>
    <property type="gene ID" value="ENSSGRG00000052870.1"/>
</dbReference>
<dbReference type="Pfam" id="PF00031">
    <property type="entry name" value="Cystatin"/>
    <property type="match status" value="1"/>
</dbReference>
<evidence type="ECO:0000259" key="2">
    <source>
        <dbReference type="Pfam" id="PF00031"/>
    </source>
</evidence>
<sequence>MRWIFCDHLHLMSQACASVHQQDAETREALMQQVNRDSQPAKMVCILTLFASIFSAFIVSGDNVRLDYNHNVINVANFAMDVHNRMSRYPYAFKVVDIFSDTAQLYPPARVKYMLQIQAAQTVCENHASVNLTDCALQSNAELMTCSFTVIAVPGNDYIPKHLLSDHCV</sequence>
<dbReference type="CDD" id="cd00042">
    <property type="entry name" value="CY"/>
    <property type="match status" value="1"/>
</dbReference>
<dbReference type="AlphaFoldDB" id="A0A672SYR9"/>
<accession>A0A672SYR9</accession>
<dbReference type="GO" id="GO:0005737">
    <property type="term" value="C:cytoplasm"/>
    <property type="evidence" value="ECO:0007669"/>
    <property type="project" value="TreeGrafter"/>
</dbReference>
<comment type="similarity">
    <text evidence="1">Belongs to the cystatin family.</text>
</comment>
<dbReference type="PANTHER" id="PTHR46186">
    <property type="entry name" value="CYSTATIN"/>
    <property type="match status" value="1"/>
</dbReference>
<dbReference type="SUPFAM" id="SSF54403">
    <property type="entry name" value="Cystatin/monellin"/>
    <property type="match status" value="1"/>
</dbReference>